<evidence type="ECO:0000313" key="2">
    <source>
        <dbReference type="Proteomes" id="UP000249522"/>
    </source>
</evidence>
<dbReference type="EMBL" id="QKRB01000043">
    <property type="protein sequence ID" value="PZD96033.1"/>
    <property type="molecule type" value="Genomic_DNA"/>
</dbReference>
<keyword evidence="2" id="KW-1185">Reference proteome</keyword>
<name>A0A2W1LAW1_9BACL</name>
<proteinExistence type="predicted"/>
<organism evidence="1 2">
    <name type="scientific">Paenibacillus sambharensis</name>
    <dbReference type="NCBI Taxonomy" id="1803190"/>
    <lineage>
        <taxon>Bacteria</taxon>
        <taxon>Bacillati</taxon>
        <taxon>Bacillota</taxon>
        <taxon>Bacilli</taxon>
        <taxon>Bacillales</taxon>
        <taxon>Paenibacillaceae</taxon>
        <taxon>Paenibacillus</taxon>
    </lineage>
</organism>
<dbReference type="AlphaFoldDB" id="A0A2W1LAW1"/>
<comment type="caution">
    <text evidence="1">The sequence shown here is derived from an EMBL/GenBank/DDBJ whole genome shotgun (WGS) entry which is preliminary data.</text>
</comment>
<dbReference type="OrthoDB" id="2989999at2"/>
<evidence type="ECO:0008006" key="3">
    <source>
        <dbReference type="Google" id="ProtNLM"/>
    </source>
</evidence>
<accession>A0A2W1LAW1</accession>
<reference evidence="1 2" key="1">
    <citation type="submission" date="2018-06" db="EMBL/GenBank/DDBJ databases">
        <title>Paenibacillus imtechensis sp. nov.</title>
        <authorList>
            <person name="Pinnaka A.K."/>
            <person name="Singh H."/>
            <person name="Kaur M."/>
        </authorList>
    </citation>
    <scope>NUCLEOTIDE SEQUENCE [LARGE SCALE GENOMIC DNA]</scope>
    <source>
        <strain evidence="1 2">SMB1</strain>
    </source>
</reference>
<evidence type="ECO:0000313" key="1">
    <source>
        <dbReference type="EMBL" id="PZD96033.1"/>
    </source>
</evidence>
<dbReference type="RefSeq" id="WP_111146778.1">
    <property type="nucleotide sequence ID" value="NZ_QKRB01000043.1"/>
</dbReference>
<gene>
    <name evidence="1" type="ORF">DNH61_10950</name>
</gene>
<protein>
    <recommendedName>
        <fullName evidence="3">Radical SAM protein</fullName>
    </recommendedName>
</protein>
<dbReference type="Proteomes" id="UP000249522">
    <property type="component" value="Unassembled WGS sequence"/>
</dbReference>
<sequence length="106" mass="12464">MGNHVFKLDARLGIELPVLGTDWERLSVEERSAILEYWETIRGTIPDRIFALERLINKLQARLNEEEDFDVSCKLNSDIAEQASRINDLHIWYRVNQEIETRRHSG</sequence>